<dbReference type="InterPro" id="IPR015943">
    <property type="entry name" value="WD40/YVTN_repeat-like_dom_sf"/>
</dbReference>
<dbReference type="PROSITE" id="PS50294">
    <property type="entry name" value="WD_REPEATS_REGION"/>
    <property type="match status" value="1"/>
</dbReference>
<feature type="repeat" description="WD" evidence="3">
    <location>
        <begin position="221"/>
        <end position="262"/>
    </location>
</feature>
<dbReference type="PANTHER" id="PTHR19919">
    <property type="entry name" value="WD REPEAT CONTAINING PROTEIN"/>
    <property type="match status" value="1"/>
</dbReference>
<dbReference type="Proteomes" id="UP000324585">
    <property type="component" value="Unassembled WGS sequence"/>
</dbReference>
<dbReference type="PROSITE" id="PS50082">
    <property type="entry name" value="WD_REPEATS_2"/>
    <property type="match status" value="1"/>
</dbReference>
<gene>
    <name evidence="4" type="ORF">FVE85_3565</name>
</gene>
<evidence type="ECO:0000313" key="5">
    <source>
        <dbReference type="Proteomes" id="UP000324585"/>
    </source>
</evidence>
<evidence type="ECO:0000256" key="1">
    <source>
        <dbReference type="ARBA" id="ARBA00022574"/>
    </source>
</evidence>
<evidence type="ECO:0000256" key="2">
    <source>
        <dbReference type="ARBA" id="ARBA00022737"/>
    </source>
</evidence>
<dbReference type="InterPro" id="IPR036322">
    <property type="entry name" value="WD40_repeat_dom_sf"/>
</dbReference>
<dbReference type="EMBL" id="VRMN01000010">
    <property type="protein sequence ID" value="KAA8492127.1"/>
    <property type="molecule type" value="Genomic_DNA"/>
</dbReference>
<name>A0A5J4YP00_PORPP</name>
<keyword evidence="5" id="KW-1185">Reference proteome</keyword>
<organism evidence="4 5">
    <name type="scientific">Porphyridium purpureum</name>
    <name type="common">Red alga</name>
    <name type="synonym">Porphyridium cruentum</name>
    <dbReference type="NCBI Taxonomy" id="35688"/>
    <lineage>
        <taxon>Eukaryota</taxon>
        <taxon>Rhodophyta</taxon>
        <taxon>Bangiophyceae</taxon>
        <taxon>Porphyridiales</taxon>
        <taxon>Porphyridiaceae</taxon>
        <taxon>Porphyridium</taxon>
    </lineage>
</organism>
<accession>A0A5J4YP00</accession>
<comment type="caution">
    <text evidence="4">The sequence shown here is derived from an EMBL/GenBank/DDBJ whole genome shotgun (WGS) entry which is preliminary data.</text>
</comment>
<protein>
    <submittedName>
        <fullName evidence="4">DDB1-and CUL4-associated factor 7-like</fullName>
    </submittedName>
</protein>
<dbReference type="InterPro" id="IPR001680">
    <property type="entry name" value="WD40_rpt"/>
</dbReference>
<evidence type="ECO:0000313" key="4">
    <source>
        <dbReference type="EMBL" id="KAA8492127.1"/>
    </source>
</evidence>
<sequence length="405" mass="43964">MGLRWRPSVSYDAHCPLFSVGWSWGDATRGLLAVSTFVDEYERDHPQDAQHELQVLHVPIDTPASSTSDPTSDRTEAVTCLGRVPYKLPATKVGWIPDFSGMQPHLLATSGDALRIWRVSERSSSSAAVAERAAKDDGFAGADVLDACAADWAPQYDITPHCELSRIKMSGIDAGPGGRGQDAPSTSFDWNETDTSLLGVCSIDTTCSLWDITQQQIRTQLIAHDKEVYDFSFGPGTDLFATCGADGSIRMFDLRDLNRSTVLYENATSTPLLRVAWNSQNPHYIGCVTMRSHKIIIVDIRMPSVPAVTLEQNQCVDLPEVGLARAASHDCVTGIAWAPFADHVLLSAGDSGVASLWDLSDTSQGRPMPALSYNAGRTIHGVQWSPADPNWIALTAGSQLQVIYC</sequence>
<keyword evidence="2" id="KW-0677">Repeat</keyword>
<evidence type="ECO:0000256" key="3">
    <source>
        <dbReference type="PROSITE-ProRule" id="PRU00221"/>
    </source>
</evidence>
<dbReference type="Pfam" id="PF00400">
    <property type="entry name" value="WD40"/>
    <property type="match status" value="2"/>
</dbReference>
<dbReference type="SMART" id="SM00320">
    <property type="entry name" value="WD40"/>
    <property type="match status" value="3"/>
</dbReference>
<dbReference type="SUPFAM" id="SSF50978">
    <property type="entry name" value="WD40 repeat-like"/>
    <property type="match status" value="1"/>
</dbReference>
<keyword evidence="1 3" id="KW-0853">WD repeat</keyword>
<dbReference type="Gene3D" id="2.130.10.10">
    <property type="entry name" value="YVTN repeat-like/Quinoprotein amine dehydrogenase"/>
    <property type="match status" value="1"/>
</dbReference>
<dbReference type="AlphaFoldDB" id="A0A5J4YP00"/>
<dbReference type="OrthoDB" id="24670at2759"/>
<reference evidence="5" key="1">
    <citation type="journal article" date="2019" name="Nat. Commun.">
        <title>Expansion of phycobilisome linker gene families in mesophilic red algae.</title>
        <authorList>
            <person name="Lee J."/>
            <person name="Kim D."/>
            <person name="Bhattacharya D."/>
            <person name="Yoon H.S."/>
        </authorList>
    </citation>
    <scope>NUCLEOTIDE SEQUENCE [LARGE SCALE GENOMIC DNA]</scope>
    <source>
        <strain evidence="5">CCMP 1328</strain>
    </source>
</reference>
<proteinExistence type="predicted"/>
<dbReference type="InterPro" id="IPR045159">
    <property type="entry name" value="DCAF7-like"/>
</dbReference>
<dbReference type="OMA" id="LDIRMPC"/>